<comment type="caution">
    <text evidence="2">The sequence shown here is derived from an EMBL/GenBank/DDBJ whole genome shotgun (WGS) entry which is preliminary data.</text>
</comment>
<dbReference type="OrthoDB" id="16911at2759"/>
<accession>A0A9Q0MSR4</accession>
<dbReference type="GO" id="GO:0005524">
    <property type="term" value="F:ATP binding"/>
    <property type="evidence" value="ECO:0007669"/>
    <property type="project" value="InterPro"/>
</dbReference>
<dbReference type="GO" id="GO:0016787">
    <property type="term" value="F:hydrolase activity"/>
    <property type="evidence" value="ECO:0007669"/>
    <property type="project" value="InterPro"/>
</dbReference>
<dbReference type="PROSITE" id="PS51192">
    <property type="entry name" value="HELICASE_ATP_BIND_1"/>
    <property type="match status" value="1"/>
</dbReference>
<sequence length="464" mass="53112">MRTDSFIYFACASELRNIAKSFIHLTCRRSLFVLLSISLIFVQNRTMEFNLPEETSKFQKFNGMVLKFLEKQRNTDENKLIYRHQIDAVFAVKEYFSSAETPDRPALVVAPTGAGKSGIVALLPYVLAASKVMILSPSLIITKQLEMEFGLRNDAATESFYFKRGMIQESHLNAFLEAGKKIDHTEAIKNMQKYNLVIVNAQKFSKNSSASLVEPDDTVDEMVGIQLLRTRENFASFTTLIVDEAHHYPAETWDLIYREFRGKQIVFLTATPFRGCDRKELWDGQRITYNISKQALIEMKIIRSLRYANINCGNMGGNTRSQLIEEFINQTLDEHDQLEPSVQHKAMVLVQDKEQAEKEATSFQNATYFTSDKRTGRNLKQFENSTRRILFVCGSLLEGYDNPDVSLCVILRKVGVLGLFTQFVGRCIRVSKNLPNNRTDPVEAVVASVYEFAQETNFNDYRDY</sequence>
<gene>
    <name evidence="2" type="primary">V51K</name>
    <name evidence="2" type="ORF">Bhyg_10042</name>
</gene>
<dbReference type="EMBL" id="WJQU01000003">
    <property type="protein sequence ID" value="KAJ6637312.1"/>
    <property type="molecule type" value="Genomic_DNA"/>
</dbReference>
<dbReference type="GO" id="GO:0003677">
    <property type="term" value="F:DNA binding"/>
    <property type="evidence" value="ECO:0007669"/>
    <property type="project" value="InterPro"/>
</dbReference>
<keyword evidence="3" id="KW-1185">Reference proteome</keyword>
<organism evidence="2 3">
    <name type="scientific">Pseudolycoriella hygida</name>
    <dbReference type="NCBI Taxonomy" id="35572"/>
    <lineage>
        <taxon>Eukaryota</taxon>
        <taxon>Metazoa</taxon>
        <taxon>Ecdysozoa</taxon>
        <taxon>Arthropoda</taxon>
        <taxon>Hexapoda</taxon>
        <taxon>Insecta</taxon>
        <taxon>Pterygota</taxon>
        <taxon>Neoptera</taxon>
        <taxon>Endopterygota</taxon>
        <taxon>Diptera</taxon>
        <taxon>Nematocera</taxon>
        <taxon>Sciaroidea</taxon>
        <taxon>Sciaridae</taxon>
        <taxon>Pseudolycoriella</taxon>
    </lineage>
</organism>
<dbReference type="Gene3D" id="3.40.50.300">
    <property type="entry name" value="P-loop containing nucleotide triphosphate hydrolases"/>
    <property type="match status" value="2"/>
</dbReference>
<dbReference type="InterPro" id="IPR006935">
    <property type="entry name" value="Helicase/UvrB_N"/>
</dbReference>
<dbReference type="PANTHER" id="PTHR47396">
    <property type="entry name" value="TYPE I RESTRICTION ENZYME ECOKI R PROTEIN"/>
    <property type="match status" value="1"/>
</dbReference>
<dbReference type="SMART" id="SM00487">
    <property type="entry name" value="DEXDc"/>
    <property type="match status" value="1"/>
</dbReference>
<evidence type="ECO:0000259" key="1">
    <source>
        <dbReference type="PROSITE" id="PS51192"/>
    </source>
</evidence>
<name>A0A9Q0MSR4_9DIPT</name>
<feature type="domain" description="Helicase ATP-binding" evidence="1">
    <location>
        <begin position="97"/>
        <end position="290"/>
    </location>
</feature>
<evidence type="ECO:0000313" key="3">
    <source>
        <dbReference type="Proteomes" id="UP001151699"/>
    </source>
</evidence>
<protein>
    <submittedName>
        <fullName evidence="2">51.5 kDa protein</fullName>
    </submittedName>
</protein>
<dbReference type="InterPro" id="IPR014001">
    <property type="entry name" value="Helicase_ATP-bd"/>
</dbReference>
<dbReference type="SUPFAM" id="SSF52540">
    <property type="entry name" value="P-loop containing nucleoside triphosphate hydrolases"/>
    <property type="match status" value="1"/>
</dbReference>
<proteinExistence type="predicted"/>
<dbReference type="Pfam" id="PF04851">
    <property type="entry name" value="ResIII"/>
    <property type="match status" value="1"/>
</dbReference>
<dbReference type="GO" id="GO:0005829">
    <property type="term" value="C:cytosol"/>
    <property type="evidence" value="ECO:0007669"/>
    <property type="project" value="TreeGrafter"/>
</dbReference>
<dbReference type="PANTHER" id="PTHR47396:SF1">
    <property type="entry name" value="ATP-DEPENDENT HELICASE IRC3-RELATED"/>
    <property type="match status" value="1"/>
</dbReference>
<dbReference type="AlphaFoldDB" id="A0A9Q0MSR4"/>
<reference evidence="2" key="1">
    <citation type="submission" date="2022-07" db="EMBL/GenBank/DDBJ databases">
        <authorList>
            <person name="Trinca V."/>
            <person name="Uliana J.V.C."/>
            <person name="Torres T.T."/>
            <person name="Ward R.J."/>
            <person name="Monesi N."/>
        </authorList>
    </citation>
    <scope>NUCLEOTIDE SEQUENCE</scope>
    <source>
        <strain evidence="2">HSMRA1968</strain>
        <tissue evidence="2">Whole embryos</tissue>
    </source>
</reference>
<evidence type="ECO:0000313" key="2">
    <source>
        <dbReference type="EMBL" id="KAJ6637312.1"/>
    </source>
</evidence>
<dbReference type="InterPro" id="IPR050742">
    <property type="entry name" value="Helicase_Restrict-Modif_Enz"/>
</dbReference>
<dbReference type="Proteomes" id="UP001151699">
    <property type="component" value="Chromosome X"/>
</dbReference>
<dbReference type="InterPro" id="IPR027417">
    <property type="entry name" value="P-loop_NTPase"/>
</dbReference>